<dbReference type="Proteomes" id="UP000184774">
    <property type="component" value="Unassembled WGS sequence"/>
</dbReference>
<dbReference type="AlphaFoldDB" id="A0A1N6M9L0"/>
<accession>A0A1N6M9L0</accession>
<reference evidence="1 2" key="1">
    <citation type="submission" date="2016-12" db="EMBL/GenBank/DDBJ databases">
        <authorList>
            <person name="Song W.-J."/>
            <person name="Kurnit D.M."/>
        </authorList>
    </citation>
    <scope>NUCLEOTIDE SEQUENCE [LARGE SCALE GENOMIC DNA]</scope>
    <source>
        <strain evidence="1 2">CECT 9026</strain>
    </source>
</reference>
<proteinExistence type="predicted"/>
<dbReference type="RefSeq" id="WP_074374554.1">
    <property type="nucleotide sequence ID" value="NZ_AP024907.1"/>
</dbReference>
<name>A0A1N6M9L0_9VIBR</name>
<sequence>MGGNKNNEVKETSYERAAADVANQQWRIYQDELSQYENSFIDRVGNYNSDSNMSDTKSDADLAYNAAYSQNRDNTVLRLAASGVDPSSEKFRQAQADITTDQAVSQANTVNRAQSSEQDKYVAGLSDVVAMGTGQKATALQGLSDVATMSANQAASDAQSSFNTRSANMQAVGAVAGAGLRSYQDYQKQKMDGVDGMTTQRAGLNTYNVQSNPSGYMYS</sequence>
<evidence type="ECO:0000313" key="1">
    <source>
        <dbReference type="EMBL" id="SIO96091.1"/>
    </source>
</evidence>
<dbReference type="EMBL" id="FSSB01000025">
    <property type="protein sequence ID" value="SIO96091.1"/>
    <property type="molecule type" value="Genomic_DNA"/>
</dbReference>
<protein>
    <submittedName>
        <fullName evidence="1">Uncharacterized protein</fullName>
    </submittedName>
</protein>
<evidence type="ECO:0000313" key="2">
    <source>
        <dbReference type="Proteomes" id="UP000184774"/>
    </source>
</evidence>
<dbReference type="OrthoDB" id="5864828at2"/>
<organism evidence="1 2">
    <name type="scientific">Vibrio spartinae</name>
    <dbReference type="NCBI Taxonomy" id="1918945"/>
    <lineage>
        <taxon>Bacteria</taxon>
        <taxon>Pseudomonadati</taxon>
        <taxon>Pseudomonadota</taxon>
        <taxon>Gammaproteobacteria</taxon>
        <taxon>Vibrionales</taxon>
        <taxon>Vibrionaceae</taxon>
        <taxon>Vibrio</taxon>
    </lineage>
</organism>
<gene>
    <name evidence="1" type="ORF">VSP9026_03851</name>
</gene>